<dbReference type="SUPFAM" id="SSF51569">
    <property type="entry name" value="Aldolase"/>
    <property type="match status" value="1"/>
</dbReference>
<dbReference type="EMBL" id="BAAARW010000003">
    <property type="protein sequence ID" value="GAA2404124.1"/>
    <property type="molecule type" value="Genomic_DNA"/>
</dbReference>
<evidence type="ECO:0000313" key="1">
    <source>
        <dbReference type="EMBL" id="GAA2404124.1"/>
    </source>
</evidence>
<accession>A0ABP5VIG5</accession>
<name>A0ABP5VIG5_9ACTN</name>
<dbReference type="PIRSF" id="PIRSF038992">
    <property type="entry name" value="Aldolase_Ia"/>
    <property type="match status" value="1"/>
</dbReference>
<dbReference type="PANTHER" id="PTHR47916">
    <property type="entry name" value="FRUCTOSE-BISPHOSPHATE ALDOLASE CLASS 1"/>
    <property type="match status" value="1"/>
</dbReference>
<gene>
    <name evidence="1" type="ORF">GCM10010191_09760</name>
</gene>
<sequence>MTSPLEINPTGTTSALGRAIRLRRLFGTSGRTVTVALDQAIPRGVAPRLATIGTTYAGIAGGAPDAVTMCKGVAGHVLARTTSAVPWILKASMFSVDFHPHYDAVIGDVRDAVRMGADAVAVGISAGSSNQPRDLEMLSGTVEEAAKVGLPVVCHAYPTGELWPEEKKGTVEAVLYASRMAAELGVDIVKTWYTGSTEEFRSIVEGTPAIVVAAGGAKAGDPMQVLRQAASVVAAGGHGVTFGRNVWGADDPGRMVSALRAVVHDGLDPEKAAELLK</sequence>
<dbReference type="InterPro" id="IPR041720">
    <property type="entry name" value="FbaB-like"/>
</dbReference>
<comment type="caution">
    <text evidence="1">The sequence shown here is derived from an EMBL/GenBank/DDBJ whole genome shotgun (WGS) entry which is preliminary data.</text>
</comment>
<dbReference type="Gene3D" id="3.20.20.70">
    <property type="entry name" value="Aldolase class I"/>
    <property type="match status" value="1"/>
</dbReference>
<dbReference type="Proteomes" id="UP001501231">
    <property type="component" value="Unassembled WGS sequence"/>
</dbReference>
<dbReference type="RefSeq" id="WP_344587229.1">
    <property type="nucleotide sequence ID" value="NZ_BAAARW010000003.1"/>
</dbReference>
<reference evidence="2" key="1">
    <citation type="journal article" date="2019" name="Int. J. Syst. Evol. Microbiol.">
        <title>The Global Catalogue of Microorganisms (GCM) 10K type strain sequencing project: providing services to taxonomists for standard genome sequencing and annotation.</title>
        <authorList>
            <consortium name="The Broad Institute Genomics Platform"/>
            <consortium name="The Broad Institute Genome Sequencing Center for Infectious Disease"/>
            <person name="Wu L."/>
            <person name="Ma J."/>
        </authorList>
    </citation>
    <scope>NUCLEOTIDE SEQUENCE [LARGE SCALE GENOMIC DNA]</scope>
    <source>
        <strain evidence="2">JCM 3325</strain>
    </source>
</reference>
<protein>
    <submittedName>
        <fullName evidence="1">2-amino-3,7-dideoxy-D-threo-hept-6-ulosonate synthase</fullName>
    </submittedName>
</protein>
<keyword evidence="2" id="KW-1185">Reference proteome</keyword>
<dbReference type="PANTHER" id="PTHR47916:SF1">
    <property type="entry name" value="3-HYDROXY-5-PHOSPHONOOXYPENTANE-2,4-DIONE THIOLASE"/>
    <property type="match status" value="1"/>
</dbReference>
<dbReference type="InterPro" id="IPR002915">
    <property type="entry name" value="DeoC/FbaB/LacD_aldolase"/>
</dbReference>
<organism evidence="1 2">
    <name type="scientific">Actinomadura vinacea</name>
    <dbReference type="NCBI Taxonomy" id="115336"/>
    <lineage>
        <taxon>Bacteria</taxon>
        <taxon>Bacillati</taxon>
        <taxon>Actinomycetota</taxon>
        <taxon>Actinomycetes</taxon>
        <taxon>Streptosporangiales</taxon>
        <taxon>Thermomonosporaceae</taxon>
        <taxon>Actinomadura</taxon>
    </lineage>
</organism>
<proteinExistence type="predicted"/>
<dbReference type="InterPro" id="IPR050456">
    <property type="entry name" value="DeoC/FbaB_aldolase"/>
</dbReference>
<dbReference type="InterPro" id="IPR013785">
    <property type="entry name" value="Aldolase_TIM"/>
</dbReference>
<evidence type="ECO:0000313" key="2">
    <source>
        <dbReference type="Proteomes" id="UP001501231"/>
    </source>
</evidence>
<dbReference type="SMART" id="SM01133">
    <property type="entry name" value="DeoC"/>
    <property type="match status" value="1"/>
</dbReference>
<dbReference type="Pfam" id="PF01791">
    <property type="entry name" value="DeoC"/>
    <property type="match status" value="1"/>
</dbReference>